<evidence type="ECO:0008006" key="6">
    <source>
        <dbReference type="Google" id="ProtNLM"/>
    </source>
</evidence>
<sequence>MSSVAALPTIASAARTTPWATSRATASEAGAPAPSAVVSLSAAALAAAEADTGVAPLSASVRFRDVGATVLAALKAGATVPLAQQVLPKDVEHRFTLSVVTAGGTKVDLALASRDDGLIVQLSADATLRDDERQALAALADGFQAAIDGMTQEPPRLRLGELAGLGGGLLQSVDLQAMVTLPTTPPATQTLAFHADAGQRSVQADGPSGKLDVRVDTSMVDSLGTRQQQSAAIDSYLKQVDQAAARGHGDAQLTTLFKDAFSDLSRTASRDGPAAPGTTSSGKAWPLAKEEHAVLTGLADFSASMTQAPQWNNPVRTNEVTAFQYELSQQTERGGDSRANRSLTQTQQARLTARFHQPLQEGTPLAFDYSAESQNYTYHQIDDTARSDVKLGYRDGRLREATLAQSVSQSERVQQYVLGRMVSDHTMPAEQHLVRDLVAALAPYQPGQDAAGRDDSREVREERRQQSLDALGQHMVLLGDSVALAARNTALGV</sequence>
<feature type="region of interest" description="Disordered" evidence="1">
    <location>
        <begin position="267"/>
        <end position="286"/>
    </location>
</feature>
<protein>
    <recommendedName>
        <fullName evidence="6">Lactate dehydrogenase</fullName>
    </recommendedName>
</protein>
<reference evidence="2" key="4">
    <citation type="submission" date="2024-05" db="EMBL/GenBank/DDBJ databases">
        <authorList>
            <person name="Sun Q."/>
            <person name="Zhou Y."/>
        </authorList>
    </citation>
    <scope>NUCLEOTIDE SEQUENCE</scope>
    <source>
        <strain evidence="2">CGMCC 1.15931</strain>
    </source>
</reference>
<dbReference type="OrthoDB" id="5941093at2"/>
<dbReference type="Proteomes" id="UP000430634">
    <property type="component" value="Unassembled WGS sequence"/>
</dbReference>
<evidence type="ECO:0000313" key="4">
    <source>
        <dbReference type="Proteomes" id="UP000430634"/>
    </source>
</evidence>
<keyword evidence="5" id="KW-1185">Reference proteome</keyword>
<evidence type="ECO:0000313" key="3">
    <source>
        <dbReference type="EMBL" id="MTV52403.1"/>
    </source>
</evidence>
<gene>
    <name evidence="2" type="ORF">GCM10011572_44080</name>
    <name evidence="3" type="ORF">GM672_06590</name>
</gene>
<dbReference type="EMBL" id="WNKZ01000012">
    <property type="protein sequence ID" value="MTV52403.1"/>
    <property type="molecule type" value="Genomic_DNA"/>
</dbReference>
<dbReference type="Proteomes" id="UP000622638">
    <property type="component" value="Unassembled WGS sequence"/>
</dbReference>
<proteinExistence type="predicted"/>
<dbReference type="AlphaFoldDB" id="A0A6I3ST97"/>
<evidence type="ECO:0000313" key="5">
    <source>
        <dbReference type="Proteomes" id="UP000622638"/>
    </source>
</evidence>
<evidence type="ECO:0000256" key="1">
    <source>
        <dbReference type="SAM" id="MobiDB-lite"/>
    </source>
</evidence>
<reference evidence="3 4" key="3">
    <citation type="submission" date="2019-11" db="EMBL/GenBank/DDBJ databases">
        <title>Type strains purchased from KCTC, JCM and DSMZ.</title>
        <authorList>
            <person name="Lu H."/>
        </authorList>
    </citation>
    <scope>NUCLEOTIDE SEQUENCE [LARGE SCALE GENOMIC DNA]</scope>
    <source>
        <strain evidence="3 4">KCTC 52429</strain>
    </source>
</reference>
<accession>A0A6I3ST97</accession>
<organism evidence="3 4">
    <name type="scientific">Pseudoduganella buxea</name>
    <dbReference type="NCBI Taxonomy" id="1949069"/>
    <lineage>
        <taxon>Bacteria</taxon>
        <taxon>Pseudomonadati</taxon>
        <taxon>Pseudomonadota</taxon>
        <taxon>Betaproteobacteria</taxon>
        <taxon>Burkholderiales</taxon>
        <taxon>Oxalobacteraceae</taxon>
        <taxon>Telluria group</taxon>
        <taxon>Pseudoduganella</taxon>
    </lineage>
</organism>
<dbReference type="EMBL" id="BMKG01000024">
    <property type="protein sequence ID" value="GGC17938.1"/>
    <property type="molecule type" value="Genomic_DNA"/>
</dbReference>
<comment type="caution">
    <text evidence="3">The sequence shown here is derived from an EMBL/GenBank/DDBJ whole genome shotgun (WGS) entry which is preliminary data.</text>
</comment>
<dbReference type="RefSeq" id="WP_155469737.1">
    <property type="nucleotide sequence ID" value="NZ_BMKG01000024.1"/>
</dbReference>
<name>A0A6I3ST97_9BURK</name>
<evidence type="ECO:0000313" key="2">
    <source>
        <dbReference type="EMBL" id="GGC17938.1"/>
    </source>
</evidence>
<reference evidence="5" key="2">
    <citation type="journal article" date="2019" name="Int. J. Syst. Evol. Microbiol.">
        <title>The Global Catalogue of Microorganisms (GCM) 10K type strain sequencing project: providing services to taxonomists for standard genome sequencing and annotation.</title>
        <authorList>
            <consortium name="The Broad Institute Genomics Platform"/>
            <consortium name="The Broad Institute Genome Sequencing Center for Infectious Disease"/>
            <person name="Wu L."/>
            <person name="Ma J."/>
        </authorList>
    </citation>
    <scope>NUCLEOTIDE SEQUENCE [LARGE SCALE GENOMIC DNA]</scope>
    <source>
        <strain evidence="5">CGMCC 1.15931</strain>
    </source>
</reference>
<reference evidence="2" key="1">
    <citation type="journal article" date="2014" name="Int. J. Syst. Evol. Microbiol.">
        <title>Complete genome of a new Firmicutes species belonging to the dominant human colonic microbiota ('Ruminococcus bicirculans') reveals two chromosomes and a selective capacity to utilize plant glucans.</title>
        <authorList>
            <consortium name="NISC Comparative Sequencing Program"/>
            <person name="Wegmann U."/>
            <person name="Louis P."/>
            <person name="Goesmann A."/>
            <person name="Henrissat B."/>
            <person name="Duncan S.H."/>
            <person name="Flint H.J."/>
        </authorList>
    </citation>
    <scope>NUCLEOTIDE SEQUENCE</scope>
    <source>
        <strain evidence="2">CGMCC 1.15931</strain>
    </source>
</reference>